<dbReference type="RefSeq" id="WP_283343650.1">
    <property type="nucleotide sequence ID" value="NZ_JASHIF010000003.1"/>
</dbReference>
<dbReference type="EMBL" id="JASHIF010000003">
    <property type="protein sequence ID" value="MDI9858435.1"/>
    <property type="molecule type" value="Genomic_DNA"/>
</dbReference>
<comment type="caution">
    <text evidence="1">The sequence shown here is derived from an EMBL/GenBank/DDBJ whole genome shotgun (WGS) entry which is preliminary data.</text>
</comment>
<reference evidence="1 2" key="1">
    <citation type="submission" date="2023-05" db="EMBL/GenBank/DDBJ databases">
        <title>Novel species of genus Flectobacillus isolated from stream in China.</title>
        <authorList>
            <person name="Lu H."/>
        </authorList>
    </citation>
    <scope>NUCLEOTIDE SEQUENCE [LARGE SCALE GENOMIC DNA]</scope>
    <source>
        <strain evidence="1 2">KCTC 42575</strain>
    </source>
</reference>
<gene>
    <name evidence="1" type="ORF">QM524_04375</name>
</gene>
<protein>
    <submittedName>
        <fullName evidence="1">Uncharacterized protein</fullName>
    </submittedName>
</protein>
<name>A0ABT6Y4F0_9BACT</name>
<accession>A0ABT6Y4F0</accession>
<evidence type="ECO:0000313" key="1">
    <source>
        <dbReference type="EMBL" id="MDI9858435.1"/>
    </source>
</evidence>
<proteinExistence type="predicted"/>
<dbReference type="Proteomes" id="UP001236507">
    <property type="component" value="Unassembled WGS sequence"/>
</dbReference>
<evidence type="ECO:0000313" key="2">
    <source>
        <dbReference type="Proteomes" id="UP001236507"/>
    </source>
</evidence>
<sequence length="192" mass="21841">MIRFEISDLMLELLDEPIYRVDSVDNMFSYTKQYSNRDGSQVSSSKIGIKIYQHKELVDSCIIIGIGGATAITQYSYIIASENILICCGDSVFCLSLPSLELVWNMKLDDITCFQIFQCQEDYLIHGELNITLVNLEGNIKWSFSGKDIFVSLTQEKAISILPDGILLTDFEQTKYKLDFDGKLIWTNNSNM</sequence>
<organism evidence="1 2">
    <name type="scientific">Flectobacillus roseus</name>
    <dbReference type="NCBI Taxonomy" id="502259"/>
    <lineage>
        <taxon>Bacteria</taxon>
        <taxon>Pseudomonadati</taxon>
        <taxon>Bacteroidota</taxon>
        <taxon>Cytophagia</taxon>
        <taxon>Cytophagales</taxon>
        <taxon>Flectobacillaceae</taxon>
        <taxon>Flectobacillus</taxon>
    </lineage>
</organism>
<keyword evidence="2" id="KW-1185">Reference proteome</keyword>